<feature type="compositionally biased region" description="Basic and acidic residues" evidence="1">
    <location>
        <begin position="66"/>
        <end position="91"/>
    </location>
</feature>
<evidence type="ECO:0000313" key="3">
    <source>
        <dbReference type="Proteomes" id="UP001633002"/>
    </source>
</evidence>
<feature type="compositionally biased region" description="Basic and acidic residues" evidence="1">
    <location>
        <begin position="383"/>
        <end position="398"/>
    </location>
</feature>
<dbReference type="Proteomes" id="UP001633002">
    <property type="component" value="Unassembled WGS sequence"/>
</dbReference>
<feature type="region of interest" description="Disordered" evidence="1">
    <location>
        <begin position="191"/>
        <end position="262"/>
    </location>
</feature>
<feature type="compositionally biased region" description="Polar residues" evidence="1">
    <location>
        <begin position="357"/>
        <end position="381"/>
    </location>
</feature>
<name>A0ABD3H7V2_9MARC</name>
<accession>A0ABD3H7V2</accession>
<keyword evidence="3" id="KW-1185">Reference proteome</keyword>
<proteinExistence type="predicted"/>
<gene>
    <name evidence="2" type="ORF">R1sor_003466</name>
</gene>
<comment type="caution">
    <text evidence="2">The sequence shown here is derived from an EMBL/GenBank/DDBJ whole genome shotgun (WGS) entry which is preliminary data.</text>
</comment>
<evidence type="ECO:0000256" key="1">
    <source>
        <dbReference type="SAM" id="MobiDB-lite"/>
    </source>
</evidence>
<feature type="region of interest" description="Disordered" evidence="1">
    <location>
        <begin position="316"/>
        <end position="416"/>
    </location>
</feature>
<dbReference type="AlphaFoldDB" id="A0ABD3H7V2"/>
<protein>
    <submittedName>
        <fullName evidence="2">Uncharacterized protein</fullName>
    </submittedName>
</protein>
<evidence type="ECO:0000313" key="2">
    <source>
        <dbReference type="EMBL" id="KAL3685444.1"/>
    </source>
</evidence>
<sequence>MAPASKHQVSKKLDLADVARNGSRRSVLGRRKSPDLEDLFAEHHYDSEKGHYTQVRKGEGTIWSDSDNKEETASSETRGSRDLEDRDKISEEDMSDVSSPLMRRMSSPEAEDVSPRRRRRYTSSPNGLSKGAHPMRRMGGPNGGARGQPVHRMGCPEEAELRSNEGSGGLTASVDSLLDLSPLAHAFLTLPSNKSYDVPALQKNRGVRQQKSGDELLYEELPSSSNVSPRRKVTTEVLELSSDDSPVRKATPPTESRAKDLCVDVPDDDISWLERTPLPQNKTSASSPLPLLDLSPITMLGEGSLFQHPASALPVRPRRLSFSPSSDGSEDFFKELSGSHKGSTSAHVSSRGDDIELNTNSQGGTTLRSGDLSTTQPQQGPRTEVRRYRETLREEKQSRQKSTPGSRKVNSKERQK</sequence>
<organism evidence="2 3">
    <name type="scientific">Riccia sorocarpa</name>
    <dbReference type="NCBI Taxonomy" id="122646"/>
    <lineage>
        <taxon>Eukaryota</taxon>
        <taxon>Viridiplantae</taxon>
        <taxon>Streptophyta</taxon>
        <taxon>Embryophyta</taxon>
        <taxon>Marchantiophyta</taxon>
        <taxon>Marchantiopsida</taxon>
        <taxon>Marchantiidae</taxon>
        <taxon>Marchantiales</taxon>
        <taxon>Ricciaceae</taxon>
        <taxon>Riccia</taxon>
    </lineage>
</organism>
<reference evidence="2 3" key="1">
    <citation type="submission" date="2024-09" db="EMBL/GenBank/DDBJ databases">
        <title>Chromosome-scale assembly of Riccia sorocarpa.</title>
        <authorList>
            <person name="Paukszto L."/>
        </authorList>
    </citation>
    <scope>NUCLEOTIDE SEQUENCE [LARGE SCALE GENOMIC DNA]</scope>
    <source>
        <strain evidence="2">LP-2024</strain>
        <tissue evidence="2">Aerial parts of the thallus</tissue>
    </source>
</reference>
<feature type="compositionally biased region" description="Basic and acidic residues" evidence="1">
    <location>
        <begin position="32"/>
        <end position="59"/>
    </location>
</feature>
<dbReference type="EMBL" id="JBJQOH010000006">
    <property type="protein sequence ID" value="KAL3685444.1"/>
    <property type="molecule type" value="Genomic_DNA"/>
</dbReference>
<feature type="region of interest" description="Disordered" evidence="1">
    <location>
        <begin position="1"/>
        <end position="173"/>
    </location>
</feature>